<evidence type="ECO:0000313" key="2">
    <source>
        <dbReference type="EMBL" id="KAK2098412.1"/>
    </source>
</evidence>
<keyword evidence="3" id="KW-1185">Reference proteome</keyword>
<evidence type="ECO:0000256" key="1">
    <source>
        <dbReference type="SAM" id="MobiDB-lite"/>
    </source>
</evidence>
<feature type="region of interest" description="Disordered" evidence="1">
    <location>
        <begin position="1"/>
        <end position="20"/>
    </location>
</feature>
<comment type="caution">
    <text evidence="2">The sequence shown here is derived from an EMBL/GenBank/DDBJ whole genome shotgun (WGS) entry which is preliminary data.</text>
</comment>
<feature type="non-terminal residue" evidence="2">
    <location>
        <position position="1"/>
    </location>
</feature>
<accession>A0ABQ9UMW6</accession>
<name>A0ABQ9UMW6_SAGOE</name>
<feature type="region of interest" description="Disordered" evidence="1">
    <location>
        <begin position="26"/>
        <end position="55"/>
    </location>
</feature>
<feature type="non-terminal residue" evidence="2">
    <location>
        <position position="55"/>
    </location>
</feature>
<organism evidence="2 3">
    <name type="scientific">Saguinus oedipus</name>
    <name type="common">Cotton-top tamarin</name>
    <name type="synonym">Oedipomidas oedipus</name>
    <dbReference type="NCBI Taxonomy" id="9490"/>
    <lineage>
        <taxon>Eukaryota</taxon>
        <taxon>Metazoa</taxon>
        <taxon>Chordata</taxon>
        <taxon>Craniata</taxon>
        <taxon>Vertebrata</taxon>
        <taxon>Euteleostomi</taxon>
        <taxon>Mammalia</taxon>
        <taxon>Eutheria</taxon>
        <taxon>Euarchontoglires</taxon>
        <taxon>Primates</taxon>
        <taxon>Haplorrhini</taxon>
        <taxon>Platyrrhini</taxon>
        <taxon>Cebidae</taxon>
        <taxon>Callitrichinae</taxon>
        <taxon>Saguinus</taxon>
    </lineage>
</organism>
<dbReference type="EMBL" id="JASSZA010000011">
    <property type="protein sequence ID" value="KAK2098412.1"/>
    <property type="molecule type" value="Genomic_DNA"/>
</dbReference>
<reference evidence="2 3" key="1">
    <citation type="submission" date="2023-05" db="EMBL/GenBank/DDBJ databases">
        <title>B98-5 Cell Line De Novo Hybrid Assembly: An Optical Mapping Approach.</title>
        <authorList>
            <person name="Kananen K."/>
            <person name="Auerbach J.A."/>
            <person name="Kautto E."/>
            <person name="Blachly J.S."/>
        </authorList>
    </citation>
    <scope>NUCLEOTIDE SEQUENCE [LARGE SCALE GENOMIC DNA]</scope>
    <source>
        <strain evidence="2">B95-8</strain>
        <tissue evidence="2">Cell line</tissue>
    </source>
</reference>
<gene>
    <name evidence="2" type="ORF">P7K49_023863</name>
</gene>
<protein>
    <submittedName>
        <fullName evidence="2">Uncharacterized protein</fullName>
    </submittedName>
</protein>
<dbReference type="Proteomes" id="UP001266305">
    <property type="component" value="Unassembled WGS sequence"/>
</dbReference>
<sequence>LYTTRKGLQDNPCSQRPSPELRKARMLLTKTENQDTLPGNTQDPTQAPTPSDSSS</sequence>
<evidence type="ECO:0000313" key="3">
    <source>
        <dbReference type="Proteomes" id="UP001266305"/>
    </source>
</evidence>
<proteinExistence type="predicted"/>
<feature type="compositionally biased region" description="Polar residues" evidence="1">
    <location>
        <begin position="30"/>
        <end position="55"/>
    </location>
</feature>